<accession>A0A7W7FWT3</accession>
<keyword evidence="3" id="KW-1185">Reference proteome</keyword>
<dbReference type="EMBL" id="JACHMH010000001">
    <property type="protein sequence ID" value="MBB4679928.1"/>
    <property type="molecule type" value="Genomic_DNA"/>
</dbReference>
<feature type="chain" id="PRO_5031072300" evidence="1">
    <location>
        <begin position="20"/>
        <end position="89"/>
    </location>
</feature>
<dbReference type="RefSeq" id="WP_185005617.1">
    <property type="nucleotide sequence ID" value="NZ_BAAAUI010000017.1"/>
</dbReference>
<dbReference type="Proteomes" id="UP000533598">
    <property type="component" value="Unassembled WGS sequence"/>
</dbReference>
<reference evidence="2 3" key="1">
    <citation type="submission" date="2020-08" db="EMBL/GenBank/DDBJ databases">
        <title>Sequencing the genomes of 1000 actinobacteria strains.</title>
        <authorList>
            <person name="Klenk H.-P."/>
        </authorList>
    </citation>
    <scope>NUCLEOTIDE SEQUENCE [LARGE SCALE GENOMIC DNA]</scope>
    <source>
        <strain evidence="2 3">DSM 44230</strain>
    </source>
</reference>
<protein>
    <submittedName>
        <fullName evidence="2">Uncharacterized protein</fullName>
    </submittedName>
</protein>
<gene>
    <name evidence="2" type="ORF">HNR67_006046</name>
</gene>
<organism evidence="2 3">
    <name type="scientific">Crossiella cryophila</name>
    <dbReference type="NCBI Taxonomy" id="43355"/>
    <lineage>
        <taxon>Bacteria</taxon>
        <taxon>Bacillati</taxon>
        <taxon>Actinomycetota</taxon>
        <taxon>Actinomycetes</taxon>
        <taxon>Pseudonocardiales</taxon>
        <taxon>Pseudonocardiaceae</taxon>
        <taxon>Crossiella</taxon>
    </lineage>
</organism>
<proteinExistence type="predicted"/>
<comment type="caution">
    <text evidence="2">The sequence shown here is derived from an EMBL/GenBank/DDBJ whole genome shotgun (WGS) entry which is preliminary data.</text>
</comment>
<keyword evidence="1" id="KW-0732">Signal</keyword>
<name>A0A7W7FWT3_9PSEU</name>
<evidence type="ECO:0000256" key="1">
    <source>
        <dbReference type="SAM" id="SignalP"/>
    </source>
</evidence>
<evidence type="ECO:0000313" key="3">
    <source>
        <dbReference type="Proteomes" id="UP000533598"/>
    </source>
</evidence>
<feature type="signal peptide" evidence="1">
    <location>
        <begin position="1"/>
        <end position="19"/>
    </location>
</feature>
<evidence type="ECO:0000313" key="2">
    <source>
        <dbReference type="EMBL" id="MBB4679928.1"/>
    </source>
</evidence>
<sequence>MTAVALSVGTVAVAPQALAADCGNYSTWYGDFYYRNCGNSPSLIRIMHEKNLGPVPWGTRCVGVGKEIRLGNAISGGWRAQELQGPCRP</sequence>
<dbReference type="AlphaFoldDB" id="A0A7W7FWT3"/>